<evidence type="ECO:0000313" key="2">
    <source>
        <dbReference type="WBParaSite" id="RSKR_0000487700.1"/>
    </source>
</evidence>
<dbReference type="Proteomes" id="UP000095286">
    <property type="component" value="Unplaced"/>
</dbReference>
<organism evidence="1 2">
    <name type="scientific">Rhabditophanes sp. KR3021</name>
    <dbReference type="NCBI Taxonomy" id="114890"/>
    <lineage>
        <taxon>Eukaryota</taxon>
        <taxon>Metazoa</taxon>
        <taxon>Ecdysozoa</taxon>
        <taxon>Nematoda</taxon>
        <taxon>Chromadorea</taxon>
        <taxon>Rhabditida</taxon>
        <taxon>Tylenchina</taxon>
        <taxon>Panagrolaimomorpha</taxon>
        <taxon>Strongyloidoidea</taxon>
        <taxon>Alloionematidae</taxon>
        <taxon>Rhabditophanes</taxon>
    </lineage>
</organism>
<sequence>MIYQYFPNLFEASLFNDAELVFSDRSMKVSRMILAGHSKYFYDLFTKDVTQTKFNIKSLKLADFKVYYEYVHSGDDFKIDGDKIVAFLQVQIELNLPDIRIKLKEWIMNKDFVIYQGIFYENSSKSELEEYHNLTKQLITTNFEALCQIKAFDSFSRDNFLKLMSKNFIKNKNKGIILDTIARWVEYDFSNRKSDWLDLVSQIDYTKVDHITLEEYVEKNENIYSMPDLMKFLFLKIRVSKDEKSVVSNVVSKNSYSKMILFGGEYSDQSVVEIDTKQNSVKIIGNLSIGKSGHFSEKIGNNVFVLGNEDSKKIEKYVLSFN</sequence>
<evidence type="ECO:0000313" key="1">
    <source>
        <dbReference type="Proteomes" id="UP000095286"/>
    </source>
</evidence>
<protein>
    <submittedName>
        <fullName evidence="2">BTB domain-containing protein</fullName>
    </submittedName>
</protein>
<proteinExistence type="predicted"/>
<accession>A0AC35TWN6</accession>
<dbReference type="WBParaSite" id="RSKR_0000487700.1">
    <property type="protein sequence ID" value="RSKR_0000487700.1"/>
    <property type="gene ID" value="RSKR_0000487700"/>
</dbReference>
<reference evidence="2" key="1">
    <citation type="submission" date="2016-11" db="UniProtKB">
        <authorList>
            <consortium name="WormBaseParasite"/>
        </authorList>
    </citation>
    <scope>IDENTIFICATION</scope>
    <source>
        <strain evidence="2">KR3021</strain>
    </source>
</reference>
<name>A0AC35TWN6_9BILA</name>